<gene>
    <name evidence="5" type="ORF">CHI95_15960</name>
    <name evidence="2" type="ORF">GHA_01681</name>
    <name evidence="3" type="ORF">KYI77_09840</name>
    <name evidence="4" type="ORF">OGX73_04740</name>
</gene>
<evidence type="ECO:0000313" key="3">
    <source>
        <dbReference type="EMBL" id="MBW3116757.1"/>
    </source>
</evidence>
<reference evidence="5 6" key="1">
    <citation type="submission" date="2017-07" db="EMBL/GenBank/DDBJ databases">
        <title>blaIMP-27 on transferable plasmids in Proteus mirabilis and Providencia rettgeri.</title>
        <authorList>
            <person name="Potter R."/>
        </authorList>
    </citation>
    <scope>NUCLEOTIDE SEQUENCE [LARGE SCALE GENOMIC DNA]</scope>
    <source>
        <strain evidence="5 6">PR1</strain>
    </source>
</reference>
<dbReference type="EMBL" id="NOWC01000020">
    <property type="protein sequence ID" value="OZS73617.1"/>
    <property type="molecule type" value="Genomic_DNA"/>
</dbReference>
<reference evidence="4" key="4">
    <citation type="submission" date="2022-10" db="EMBL/GenBank/DDBJ databases">
        <title>Bacterial isolates recovered from the One Health project in Brazil.</title>
        <authorList>
            <person name="Valiatti T.B."/>
            <person name="Santos F."/>
            <person name="Cayo R."/>
            <person name="Gales A.C."/>
        </authorList>
    </citation>
    <scope>NUCLEOTIDE SEQUENCE</scope>
    <source>
        <strain evidence="4">PVR188</strain>
    </source>
</reference>
<dbReference type="EMBL" id="CAHPSF010000003">
    <property type="protein sequence ID" value="CAB5687573.1"/>
    <property type="molecule type" value="Genomic_DNA"/>
</dbReference>
<dbReference type="PROSITE" id="PS50943">
    <property type="entry name" value="HTH_CROC1"/>
    <property type="match status" value="1"/>
</dbReference>
<dbReference type="EMBL" id="JAHWLI010000025">
    <property type="protein sequence ID" value="MBW3116757.1"/>
    <property type="molecule type" value="Genomic_DNA"/>
</dbReference>
<dbReference type="EMBL" id="JAOWIN010000002">
    <property type="protein sequence ID" value="MDI9091926.1"/>
    <property type="molecule type" value="Genomic_DNA"/>
</dbReference>
<protein>
    <submittedName>
        <fullName evidence="3">Helix-turn-helix domain-containing protein</fullName>
    </submittedName>
    <submittedName>
        <fullName evidence="2">Transcriptional repressor DicA</fullName>
    </submittedName>
    <submittedName>
        <fullName evidence="5">XRE family transcriptional regulator</fullName>
    </submittedName>
</protein>
<dbReference type="Gene3D" id="1.10.260.40">
    <property type="entry name" value="lambda repressor-like DNA-binding domains"/>
    <property type="match status" value="1"/>
</dbReference>
<sequence>MRIYQTEISNAYIGLQVRKRRLQMGWTAHTLGKKSGLSQQQISRYERGTQNFTIHRLCIFANVLQCDLDYFLEQNSYKNLSLVNTNL</sequence>
<dbReference type="RefSeq" id="WP_004905357.1">
    <property type="nucleotide sequence ID" value="NZ_ABDWLN020000040.1"/>
</dbReference>
<comment type="caution">
    <text evidence="5">The sequence shown here is derived from an EMBL/GenBank/DDBJ whole genome shotgun (WGS) entry which is preliminary data.</text>
</comment>
<proteinExistence type="predicted"/>
<evidence type="ECO:0000259" key="1">
    <source>
        <dbReference type="PROSITE" id="PS50943"/>
    </source>
</evidence>
<dbReference type="InterPro" id="IPR001387">
    <property type="entry name" value="Cro/C1-type_HTH"/>
</dbReference>
<dbReference type="Proteomes" id="UP000216001">
    <property type="component" value="Unassembled WGS sequence"/>
</dbReference>
<dbReference type="Pfam" id="PF01381">
    <property type="entry name" value="HTH_3"/>
    <property type="match status" value="1"/>
</dbReference>
<accession>A0A264VS32</accession>
<dbReference type="AlphaFoldDB" id="A0A264VS32"/>
<evidence type="ECO:0000313" key="4">
    <source>
        <dbReference type="EMBL" id="MDI9091926.1"/>
    </source>
</evidence>
<dbReference type="GeneID" id="92273573"/>
<organism evidence="5 6">
    <name type="scientific">Providencia rettgeri</name>
    <dbReference type="NCBI Taxonomy" id="587"/>
    <lineage>
        <taxon>Bacteria</taxon>
        <taxon>Pseudomonadati</taxon>
        <taxon>Pseudomonadota</taxon>
        <taxon>Gammaproteobacteria</taxon>
        <taxon>Enterobacterales</taxon>
        <taxon>Morganellaceae</taxon>
        <taxon>Providencia</taxon>
    </lineage>
</organism>
<dbReference type="SUPFAM" id="SSF47413">
    <property type="entry name" value="lambda repressor-like DNA-binding domains"/>
    <property type="match status" value="1"/>
</dbReference>
<dbReference type="Proteomes" id="UP001155882">
    <property type="component" value="Unassembled WGS sequence"/>
</dbReference>
<reference evidence="3" key="3">
    <citation type="submission" date="2021-07" db="EMBL/GenBank/DDBJ databases">
        <authorList>
            <person name="Stanton E."/>
        </authorList>
    </citation>
    <scope>NUCLEOTIDE SEQUENCE</scope>
    <source>
        <strain evidence="3">2021EL-01139</strain>
    </source>
</reference>
<dbReference type="SMART" id="SM00530">
    <property type="entry name" value="HTH_XRE"/>
    <property type="match status" value="1"/>
</dbReference>
<evidence type="ECO:0000313" key="2">
    <source>
        <dbReference type="EMBL" id="CAB5687573.1"/>
    </source>
</evidence>
<dbReference type="InterPro" id="IPR010982">
    <property type="entry name" value="Lambda_DNA-bd_dom_sf"/>
</dbReference>
<evidence type="ECO:0000313" key="6">
    <source>
        <dbReference type="Proteomes" id="UP000216001"/>
    </source>
</evidence>
<dbReference type="Proteomes" id="UP000834611">
    <property type="component" value="Unassembled WGS sequence"/>
</dbReference>
<reference evidence="2" key="2">
    <citation type="submission" date="2020-05" db="EMBL/GenBank/DDBJ databases">
        <authorList>
            <person name="Delgado-Blas J."/>
        </authorList>
    </citation>
    <scope>NUCLEOTIDE SEQUENCE</scope>
    <source>
        <strain evidence="2">BB1453</strain>
    </source>
</reference>
<evidence type="ECO:0000313" key="5">
    <source>
        <dbReference type="EMBL" id="OZS73617.1"/>
    </source>
</evidence>
<dbReference type="CDD" id="cd00093">
    <property type="entry name" value="HTH_XRE"/>
    <property type="match status" value="1"/>
</dbReference>
<feature type="domain" description="HTH cro/C1-type" evidence="1">
    <location>
        <begin position="17"/>
        <end position="71"/>
    </location>
</feature>
<dbReference type="Proteomes" id="UP001159001">
    <property type="component" value="Unassembled WGS sequence"/>
</dbReference>
<dbReference type="GO" id="GO:0003677">
    <property type="term" value="F:DNA binding"/>
    <property type="evidence" value="ECO:0007669"/>
    <property type="project" value="InterPro"/>
</dbReference>
<name>A0A264VS32_PRORE</name>